<dbReference type="Proteomes" id="UP000008148">
    <property type="component" value="Chromosome"/>
</dbReference>
<organism evidence="1 2">
    <name type="scientific">Citrobacter koseri (strain ATCC BAA-895 / CDC 4225-83 / SGSC4696)</name>
    <dbReference type="NCBI Taxonomy" id="290338"/>
    <lineage>
        <taxon>Bacteria</taxon>
        <taxon>Pseudomonadati</taxon>
        <taxon>Pseudomonadota</taxon>
        <taxon>Gammaproteobacteria</taxon>
        <taxon>Enterobacterales</taxon>
        <taxon>Enterobacteriaceae</taxon>
        <taxon>Citrobacter</taxon>
    </lineage>
</organism>
<accession>A8API5</accession>
<sequence>MFYLIALLCPEYHALCAFVDGAYVRDLILRPQGKGAMIARIFSCLYGAAWDDHITLTSPSTSPFCATIAPFFDLPSFSHHAVRAAHAHCGTTVRSEAVCFY</sequence>
<dbReference type="EMBL" id="CP000822">
    <property type="protein sequence ID" value="ABV15398.1"/>
    <property type="molecule type" value="Genomic_DNA"/>
</dbReference>
<dbReference type="STRING" id="290338.CKO_04341"/>
<keyword evidence="2" id="KW-1185">Reference proteome</keyword>
<reference evidence="1 2" key="1">
    <citation type="submission" date="2007-08" db="EMBL/GenBank/DDBJ databases">
        <authorList>
            <consortium name="The Citrobacter koseri Genome Sequencing Project"/>
            <person name="McClelland M."/>
            <person name="Sanderson E.K."/>
            <person name="Porwollik S."/>
            <person name="Spieth J."/>
            <person name="Clifton W.S."/>
            <person name="Latreille P."/>
            <person name="Courtney L."/>
            <person name="Wang C."/>
            <person name="Pepin K."/>
            <person name="Bhonagiri V."/>
            <person name="Nash W."/>
            <person name="Johnson M."/>
            <person name="Thiruvilangam P."/>
            <person name="Wilson R."/>
        </authorList>
    </citation>
    <scope>NUCLEOTIDE SEQUENCE [LARGE SCALE GENOMIC DNA]</scope>
    <source>
        <strain evidence="2">ATCC BAA-895 / CDC 4225-83 / SGSC4696</strain>
    </source>
</reference>
<evidence type="ECO:0000313" key="1">
    <source>
        <dbReference type="EMBL" id="ABV15398.1"/>
    </source>
</evidence>
<proteinExistence type="predicted"/>
<dbReference type="AlphaFoldDB" id="A8API5"/>
<dbReference type="HOGENOM" id="CLU_2286501_0_0_6"/>
<protein>
    <submittedName>
        <fullName evidence="1">Uncharacterized protein</fullName>
    </submittedName>
</protein>
<dbReference type="KEGG" id="cko:CKO_04341"/>
<name>A8API5_CITK8</name>
<evidence type="ECO:0000313" key="2">
    <source>
        <dbReference type="Proteomes" id="UP000008148"/>
    </source>
</evidence>
<gene>
    <name evidence="1" type="ordered locus">CKO_04341</name>
</gene>